<dbReference type="GO" id="GO:0003677">
    <property type="term" value="F:DNA binding"/>
    <property type="evidence" value="ECO:0007669"/>
    <property type="project" value="UniProtKB-KW"/>
</dbReference>
<dbReference type="Proteomes" id="UP000294200">
    <property type="component" value="Unassembled WGS sequence"/>
</dbReference>
<proteinExistence type="predicted"/>
<accession>A0A4R0XLN0</accession>
<dbReference type="InterPro" id="IPR002104">
    <property type="entry name" value="Integrase_catalytic"/>
</dbReference>
<dbReference type="GO" id="GO:0015074">
    <property type="term" value="P:DNA integration"/>
    <property type="evidence" value="ECO:0007669"/>
    <property type="project" value="UniProtKB-KW"/>
</dbReference>
<dbReference type="EMBL" id="MWML01000036">
    <property type="protein sequence ID" value="TCG08347.1"/>
    <property type="molecule type" value="Genomic_DNA"/>
</dbReference>
<dbReference type="InterPro" id="IPR050090">
    <property type="entry name" value="Tyrosine_recombinase_XerCD"/>
</dbReference>
<dbReference type="InterPro" id="IPR011010">
    <property type="entry name" value="DNA_brk_join_enz"/>
</dbReference>
<organism evidence="5 6">
    <name type="scientific">Paraburkholderia steynii</name>
    <dbReference type="NCBI Taxonomy" id="1245441"/>
    <lineage>
        <taxon>Bacteria</taxon>
        <taxon>Pseudomonadati</taxon>
        <taxon>Pseudomonadota</taxon>
        <taxon>Betaproteobacteria</taxon>
        <taxon>Burkholderiales</taxon>
        <taxon>Burkholderiaceae</taxon>
        <taxon>Paraburkholderia</taxon>
    </lineage>
</organism>
<protein>
    <recommendedName>
        <fullName evidence="4">Tyr recombinase domain-containing protein</fullName>
    </recommendedName>
</protein>
<evidence type="ECO:0000313" key="6">
    <source>
        <dbReference type="Proteomes" id="UP000294200"/>
    </source>
</evidence>
<dbReference type="InterPro" id="IPR013762">
    <property type="entry name" value="Integrase-like_cat_sf"/>
</dbReference>
<evidence type="ECO:0000259" key="4">
    <source>
        <dbReference type="PROSITE" id="PS51898"/>
    </source>
</evidence>
<keyword evidence="2" id="KW-0238">DNA-binding</keyword>
<dbReference type="AlphaFoldDB" id="A0A4R0XLN0"/>
<evidence type="ECO:0000313" key="5">
    <source>
        <dbReference type="EMBL" id="TCG08347.1"/>
    </source>
</evidence>
<dbReference type="Gene3D" id="1.10.150.130">
    <property type="match status" value="1"/>
</dbReference>
<dbReference type="Pfam" id="PF00589">
    <property type="entry name" value="Phage_integrase"/>
    <property type="match status" value="1"/>
</dbReference>
<reference evidence="5 6" key="1">
    <citation type="submission" date="2017-02" db="EMBL/GenBank/DDBJ databases">
        <title>Paraburkholderia sophoroidis sp. nov. and Paraburkholderia steynii sp. nov. rhizobial symbionts of the fynbos legume Hypocalyptus sophoroides.</title>
        <authorList>
            <person name="Steenkamp E.T."/>
            <person name="Beukes C.W."/>
            <person name="Van Zyl E."/>
            <person name="Avontuur J."/>
            <person name="Chan W.Y."/>
            <person name="Hassen A."/>
            <person name="Palmer M."/>
            <person name="Mthombeni L."/>
            <person name="Phalane F."/>
            <person name="Sereme K."/>
            <person name="Venter S.N."/>
        </authorList>
    </citation>
    <scope>NUCLEOTIDE SEQUENCE [LARGE SCALE GENOMIC DNA]</scope>
    <source>
        <strain evidence="5 6">HC1.1ba</strain>
    </source>
</reference>
<dbReference type="PANTHER" id="PTHR30349">
    <property type="entry name" value="PHAGE INTEGRASE-RELATED"/>
    <property type="match status" value="1"/>
</dbReference>
<dbReference type="InterPro" id="IPR010998">
    <property type="entry name" value="Integrase_recombinase_N"/>
</dbReference>
<evidence type="ECO:0000256" key="3">
    <source>
        <dbReference type="ARBA" id="ARBA00023172"/>
    </source>
</evidence>
<dbReference type="PANTHER" id="PTHR30349:SF94">
    <property type="entry name" value="INTEGRASE_RECOMBINASE HI_1414-RELATED"/>
    <property type="match status" value="1"/>
</dbReference>
<dbReference type="GO" id="GO:0006310">
    <property type="term" value="P:DNA recombination"/>
    <property type="evidence" value="ECO:0007669"/>
    <property type="project" value="UniProtKB-KW"/>
</dbReference>
<comment type="caution">
    <text evidence="5">The sequence shown here is derived from an EMBL/GenBank/DDBJ whole genome shotgun (WGS) entry which is preliminary data.</text>
</comment>
<evidence type="ECO:0000256" key="2">
    <source>
        <dbReference type="ARBA" id="ARBA00023125"/>
    </source>
</evidence>
<keyword evidence="1" id="KW-0229">DNA integration</keyword>
<gene>
    <name evidence="5" type="ORF">BZM27_12485</name>
</gene>
<keyword evidence="3" id="KW-0233">DNA recombination</keyword>
<dbReference type="SUPFAM" id="SSF56349">
    <property type="entry name" value="DNA breaking-rejoining enzymes"/>
    <property type="match status" value="1"/>
</dbReference>
<keyword evidence="6" id="KW-1185">Reference proteome</keyword>
<feature type="domain" description="Tyr recombinase" evidence="4">
    <location>
        <begin position="172"/>
        <end position="345"/>
    </location>
</feature>
<dbReference type="PROSITE" id="PS51898">
    <property type="entry name" value="TYR_RECOMBINASE"/>
    <property type="match status" value="1"/>
</dbReference>
<dbReference type="Gene3D" id="1.10.443.10">
    <property type="entry name" value="Intergrase catalytic core"/>
    <property type="match status" value="1"/>
</dbReference>
<name>A0A4R0XLN0_9BURK</name>
<sequence length="353" mass="39548">MASIRSRTNADGSTVYRALIRRKGHYACATFDTREQADNWGDAMEKRIAESLSIEGGEITLASSVVDLLNKYVKEVTPTKRGAKSERYALNMYIERFRALDKTLANFGARDLEAIMHARIKGNADYPAVNPATVRREFGMLSGAFAHAMKKWHLPLSVNPCSRIDRPKANPHRTRRVSDAERNSVCLSLGWDQRSRPTTRAQRVAWAFCFALETAMRRGEILRADWSQYDEAARRLHIPLSKNGDARNVPISARARALLDLMGARQSGAIVGVVEATFSNMWNVAKKGKAWEDLHFHDARHEATTRFAKLVPTVLHLQKITGHRDLKSLLIYFNPEADELAGLLDGPALKLAA</sequence>
<evidence type="ECO:0000256" key="1">
    <source>
        <dbReference type="ARBA" id="ARBA00022908"/>
    </source>
</evidence>
<dbReference type="CDD" id="cd00796">
    <property type="entry name" value="INT_Rci_Hp1_C"/>
    <property type="match status" value="1"/>
</dbReference>